<reference evidence="1" key="1">
    <citation type="journal article" date="2014" name="Front. Microbiol.">
        <title>High frequency of phylogenetically diverse reductive dehalogenase-homologous genes in deep subseafloor sedimentary metagenomes.</title>
        <authorList>
            <person name="Kawai M."/>
            <person name="Futagami T."/>
            <person name="Toyoda A."/>
            <person name="Takaki Y."/>
            <person name="Nishi S."/>
            <person name="Hori S."/>
            <person name="Arai W."/>
            <person name="Tsubouchi T."/>
            <person name="Morono Y."/>
            <person name="Uchiyama I."/>
            <person name="Ito T."/>
            <person name="Fujiyama A."/>
            <person name="Inagaki F."/>
            <person name="Takami H."/>
        </authorList>
    </citation>
    <scope>NUCLEOTIDE SEQUENCE</scope>
    <source>
        <strain evidence="1">Expedition CK06-06</strain>
    </source>
</reference>
<sequence>MVHTLKYVARATFRDYEWDIDMALELRGFRNMVVWGCGLWNGEAAWSLSDLKGKAKAEVEGLDIKG</sequence>
<comment type="caution">
    <text evidence="1">The sequence shown here is derived from an EMBL/GenBank/DDBJ whole genome shotgun (WGS) entry which is preliminary data.</text>
</comment>
<name>X1PM59_9ZZZZ</name>
<organism evidence="1">
    <name type="scientific">marine sediment metagenome</name>
    <dbReference type="NCBI Taxonomy" id="412755"/>
    <lineage>
        <taxon>unclassified sequences</taxon>
        <taxon>metagenomes</taxon>
        <taxon>ecological metagenomes</taxon>
    </lineage>
</organism>
<proteinExistence type="predicted"/>
<dbReference type="AlphaFoldDB" id="X1PM59"/>
<dbReference type="EMBL" id="BARV01034156">
    <property type="protein sequence ID" value="GAI57357.1"/>
    <property type="molecule type" value="Genomic_DNA"/>
</dbReference>
<gene>
    <name evidence="1" type="ORF">S06H3_53557</name>
</gene>
<feature type="non-terminal residue" evidence="1">
    <location>
        <position position="66"/>
    </location>
</feature>
<accession>X1PM59</accession>
<evidence type="ECO:0000313" key="1">
    <source>
        <dbReference type="EMBL" id="GAI57357.1"/>
    </source>
</evidence>
<protein>
    <submittedName>
        <fullName evidence="1">Uncharacterized protein</fullName>
    </submittedName>
</protein>